<accession>A0AAJ0BNJ6</accession>
<name>A0AAJ0BNJ6_9PEZI</name>
<evidence type="ECO:0000313" key="1">
    <source>
        <dbReference type="EMBL" id="KAK1760488.1"/>
    </source>
</evidence>
<reference evidence="1" key="1">
    <citation type="submission" date="2023-06" db="EMBL/GenBank/DDBJ databases">
        <title>Genome-scale phylogeny and comparative genomics of the fungal order Sordariales.</title>
        <authorList>
            <consortium name="Lawrence Berkeley National Laboratory"/>
            <person name="Hensen N."/>
            <person name="Bonometti L."/>
            <person name="Westerberg I."/>
            <person name="Brannstrom I.O."/>
            <person name="Guillou S."/>
            <person name="Cros-Aarteil S."/>
            <person name="Calhoun S."/>
            <person name="Haridas S."/>
            <person name="Kuo A."/>
            <person name="Mondo S."/>
            <person name="Pangilinan J."/>
            <person name="Riley R."/>
            <person name="Labutti K."/>
            <person name="Andreopoulos B."/>
            <person name="Lipzen A."/>
            <person name="Chen C."/>
            <person name="Yanf M."/>
            <person name="Daum C."/>
            <person name="Ng V."/>
            <person name="Clum A."/>
            <person name="Steindorff A."/>
            <person name="Ohm R."/>
            <person name="Martin F."/>
            <person name="Silar P."/>
            <person name="Natvig D."/>
            <person name="Lalanne C."/>
            <person name="Gautier V."/>
            <person name="Ament-Velasquez S.L."/>
            <person name="Kruys A."/>
            <person name="Hutchinson M.I."/>
            <person name="Powell A.J."/>
            <person name="Barry K."/>
            <person name="Miller A.N."/>
            <person name="Grigoriev I.V."/>
            <person name="Debuchy R."/>
            <person name="Gladieux P."/>
            <person name="Thoren M.H."/>
            <person name="Johannesson H."/>
        </authorList>
    </citation>
    <scope>NUCLEOTIDE SEQUENCE</scope>
    <source>
        <strain evidence="1">PSN4</strain>
    </source>
</reference>
<comment type="caution">
    <text evidence="1">The sequence shown here is derived from an EMBL/GenBank/DDBJ whole genome shotgun (WGS) entry which is preliminary data.</text>
</comment>
<proteinExistence type="predicted"/>
<sequence length="243" mass="26523">MDVEGLPTCDIWLETGTEFETRWTLHLLRRILRRRQVGVFAVEMARYGGEEAETVWPYCSVISRTLLFSLARGRLIIALPLFPAGGWTVVVRFQHGRVGVWGGVREIEGGIHRTGSSGIQILLISRRFLSLFLMQVLVISYVEFALVESSIKSLHVTCCPALSAAKLGGACAGSDVVIPTAASELQVRPAISIVDDKPALTNRPPISLVSLGQNTAIIRTPRYCPPDETTNSQPAISSLIARA</sequence>
<organism evidence="1 2">
    <name type="scientific">Echria macrotheca</name>
    <dbReference type="NCBI Taxonomy" id="438768"/>
    <lineage>
        <taxon>Eukaryota</taxon>
        <taxon>Fungi</taxon>
        <taxon>Dikarya</taxon>
        <taxon>Ascomycota</taxon>
        <taxon>Pezizomycotina</taxon>
        <taxon>Sordariomycetes</taxon>
        <taxon>Sordariomycetidae</taxon>
        <taxon>Sordariales</taxon>
        <taxon>Schizotheciaceae</taxon>
        <taxon>Echria</taxon>
    </lineage>
</organism>
<dbReference type="EMBL" id="MU839827">
    <property type="protein sequence ID" value="KAK1760488.1"/>
    <property type="molecule type" value="Genomic_DNA"/>
</dbReference>
<keyword evidence="2" id="KW-1185">Reference proteome</keyword>
<evidence type="ECO:0000313" key="2">
    <source>
        <dbReference type="Proteomes" id="UP001239445"/>
    </source>
</evidence>
<dbReference type="AlphaFoldDB" id="A0AAJ0BNJ6"/>
<gene>
    <name evidence="1" type="ORF">QBC47DRAFT_6774</name>
</gene>
<dbReference type="Proteomes" id="UP001239445">
    <property type="component" value="Unassembled WGS sequence"/>
</dbReference>
<protein>
    <submittedName>
        <fullName evidence="1">Uncharacterized protein</fullName>
    </submittedName>
</protein>